<evidence type="ECO:0000313" key="4">
    <source>
        <dbReference type="Proteomes" id="UP001432062"/>
    </source>
</evidence>
<gene>
    <name evidence="3" type="ORF">OG563_12705</name>
</gene>
<dbReference type="RefSeq" id="WP_329413411.1">
    <property type="nucleotide sequence ID" value="NZ_CP109441.1"/>
</dbReference>
<feature type="compositionally biased region" description="Low complexity" evidence="1">
    <location>
        <begin position="105"/>
        <end position="120"/>
    </location>
</feature>
<protein>
    <recommendedName>
        <fullName evidence="5">DUF4190 domain-containing protein</fullName>
    </recommendedName>
</protein>
<name>A0ABZ1Z0A6_9NOCA</name>
<evidence type="ECO:0000256" key="1">
    <source>
        <dbReference type="SAM" id="MobiDB-lite"/>
    </source>
</evidence>
<dbReference type="Proteomes" id="UP001432062">
    <property type="component" value="Chromosome"/>
</dbReference>
<reference evidence="3" key="1">
    <citation type="submission" date="2022-10" db="EMBL/GenBank/DDBJ databases">
        <title>The complete genomes of actinobacterial strains from the NBC collection.</title>
        <authorList>
            <person name="Joergensen T.S."/>
            <person name="Alvarez Arevalo M."/>
            <person name="Sterndorff E.B."/>
            <person name="Faurdal D."/>
            <person name="Vuksanovic O."/>
            <person name="Mourched A.-S."/>
            <person name="Charusanti P."/>
            <person name="Shaw S."/>
            <person name="Blin K."/>
            <person name="Weber T."/>
        </authorList>
    </citation>
    <scope>NUCLEOTIDE SEQUENCE</scope>
    <source>
        <strain evidence="3">NBC_01482</strain>
    </source>
</reference>
<keyword evidence="2" id="KW-1133">Transmembrane helix</keyword>
<feature type="region of interest" description="Disordered" evidence="1">
    <location>
        <begin position="1"/>
        <end position="128"/>
    </location>
</feature>
<feature type="compositionally biased region" description="Basic and acidic residues" evidence="1">
    <location>
        <begin position="9"/>
        <end position="20"/>
    </location>
</feature>
<keyword evidence="2" id="KW-0472">Membrane</keyword>
<sequence>MSTPQQGPERGDTSPEKPVGESESAESSDAARATPAADGTSESQPVEPAAQTPAQRAAAETAPDLVAQPQPSPESAQPESWNDTAAGRYDQDRPGTVYPPITDATPETPYGGSPGYTPRPYTTPGPPSGSQTLSIIGFVCAGISLLFCPYLFGPVGIILGIIGHKKGESLGKWAALVSAISLVIGLILVYAVFSGSMIPDSN</sequence>
<feature type="compositionally biased region" description="Low complexity" evidence="1">
    <location>
        <begin position="47"/>
        <end position="80"/>
    </location>
</feature>
<dbReference type="EMBL" id="CP109441">
    <property type="protein sequence ID" value="WUV48972.1"/>
    <property type="molecule type" value="Genomic_DNA"/>
</dbReference>
<organism evidence="3 4">
    <name type="scientific">Nocardia vinacea</name>
    <dbReference type="NCBI Taxonomy" id="96468"/>
    <lineage>
        <taxon>Bacteria</taxon>
        <taxon>Bacillati</taxon>
        <taxon>Actinomycetota</taxon>
        <taxon>Actinomycetes</taxon>
        <taxon>Mycobacteriales</taxon>
        <taxon>Nocardiaceae</taxon>
        <taxon>Nocardia</taxon>
    </lineage>
</organism>
<proteinExistence type="predicted"/>
<feature type="compositionally biased region" description="Low complexity" evidence="1">
    <location>
        <begin position="21"/>
        <end position="33"/>
    </location>
</feature>
<accession>A0ABZ1Z0A6</accession>
<evidence type="ECO:0000313" key="3">
    <source>
        <dbReference type="EMBL" id="WUV48972.1"/>
    </source>
</evidence>
<evidence type="ECO:0000256" key="2">
    <source>
        <dbReference type="SAM" id="Phobius"/>
    </source>
</evidence>
<feature type="transmembrane region" description="Helical" evidence="2">
    <location>
        <begin position="135"/>
        <end position="161"/>
    </location>
</feature>
<feature type="transmembrane region" description="Helical" evidence="2">
    <location>
        <begin position="173"/>
        <end position="193"/>
    </location>
</feature>
<evidence type="ECO:0008006" key="5">
    <source>
        <dbReference type="Google" id="ProtNLM"/>
    </source>
</evidence>
<keyword evidence="2" id="KW-0812">Transmembrane</keyword>
<keyword evidence="4" id="KW-1185">Reference proteome</keyword>